<dbReference type="InterPro" id="IPR000408">
    <property type="entry name" value="Reg_chr_condens"/>
</dbReference>
<dbReference type="InterPro" id="IPR035983">
    <property type="entry name" value="Hect_E3_ubiquitin_ligase"/>
</dbReference>
<keyword evidence="2" id="KW-0677">Repeat</keyword>
<dbReference type="PRINTS" id="PR00633">
    <property type="entry name" value="RCCNDNSATION"/>
</dbReference>
<evidence type="ECO:0000256" key="4">
    <source>
        <dbReference type="PROSITE-ProRule" id="PRU00104"/>
    </source>
</evidence>
<feature type="active site" description="Glycyl thioester intermediate" evidence="4">
    <location>
        <position position="908"/>
    </location>
</feature>
<dbReference type="SUPFAM" id="SSF56204">
    <property type="entry name" value="Hect, E3 ligase catalytic domain"/>
    <property type="match status" value="1"/>
</dbReference>
<dbReference type="GO" id="GO:0016567">
    <property type="term" value="P:protein ubiquitination"/>
    <property type="evidence" value="ECO:0007669"/>
    <property type="project" value="TreeGrafter"/>
</dbReference>
<gene>
    <name evidence="7" type="ORF">WMY93_023941</name>
</gene>
<dbReference type="InterPro" id="IPR009091">
    <property type="entry name" value="RCC1/BLIP-II"/>
</dbReference>
<sequence>MFSWGEECRRGFRLKDGTYEAKENENEVCYLDLGYHITHLSEGLHVLAFVKTNGNAFIIRTNDDRNGTRTRGKQKCVECKEKITAACCTDDVVTLLTKKGQLFCVTKANPKPQKCLSSVQVSQVSCGSQHSLALTKDGQVFTWGLNSRGQLGLGPDVSSVASPERVHSLSDLPLVQVASGGEHSFSLSLSGAVFGWGNNFCGQLGLGDTTDRHHPTVVHYLNTKKVSSISCGFSHTAVLTKDGAVFTFGSGEHGQLGHNSFRDELRPRFITELFGSKVMQVACGRQHTLVMTESQRLFSFGFGDQGQLGHRGESHPAVPLPVHLPPEHSDGAKIGTIFAGAYCSFATCFSENNDDMHTVSNIATWERQPSLGNLILKWISGSESMKQTKIEILRTFSSLSRLNRNFLELRKDKHFQTSPNYCGLDLKAAKRSFASLLNKSNVLEQVEAAVLDSLCLNVAPVGVEALRVYLLLTELLVVVLKHNKHSMLAEKLAAAIHNLPPESRKVLRDWHASLSLGTRKRHVEVWRKALSQKLLSNSHAKDFKNLALILEDMHKINALKTGDEKIPEATFSFGLSENLLQNDVRLWRSTKARQQFYIEPFVFCNYKFLMDLQSKKKAFDLDCYHTQREHQEPQQMFFDWVLGWQSQPDFLHLELTRTSLVEDTFQQLAACSDKALRKPLIVHFDGDSKITDVYKRDLFHHLFLEIVSADSKMLVFNESRTLAWFPSKISKEKKQRFFLFGKLCGPTLGQSLQYLLNYEDDVEDLDMYFTIDWDETEVELDPSNPGKPVTNDNRQEFVDAYVCELSTVQLFRPEELRGVMVGTENYDWAAFKENTVYDFGYHKRHPTIQMFWEVFEELNEEQKKDFLWFVTGYRRAPIFGLGHIRMQVRVKSLLHNRTDEHFPESLTCHSILDLPLYSTKDVMRKE</sequence>
<dbReference type="Proteomes" id="UP001460270">
    <property type="component" value="Unassembled WGS sequence"/>
</dbReference>
<dbReference type="Gene3D" id="2.130.10.30">
    <property type="entry name" value="Regulator of chromosome condensation 1/beta-lactamase-inhibitor protein II"/>
    <property type="match status" value="1"/>
</dbReference>
<dbReference type="AlphaFoldDB" id="A0AAW0NAL8"/>
<feature type="domain" description="HECT" evidence="6">
    <location>
        <begin position="802"/>
        <end position="926"/>
    </location>
</feature>
<keyword evidence="1" id="KW-0808">Transferase</keyword>
<dbReference type="GO" id="GO:0006511">
    <property type="term" value="P:ubiquitin-dependent protein catabolic process"/>
    <property type="evidence" value="ECO:0007669"/>
    <property type="project" value="TreeGrafter"/>
</dbReference>
<evidence type="ECO:0000256" key="1">
    <source>
        <dbReference type="ARBA" id="ARBA00022679"/>
    </source>
</evidence>
<feature type="repeat" description="RCC1" evidence="5">
    <location>
        <begin position="243"/>
        <end position="294"/>
    </location>
</feature>
<reference evidence="8" key="1">
    <citation type="submission" date="2024-04" db="EMBL/GenBank/DDBJ databases">
        <title>Salinicola lusitanus LLJ914,a marine bacterium isolated from the Okinawa Trough.</title>
        <authorList>
            <person name="Li J."/>
        </authorList>
    </citation>
    <scope>NUCLEOTIDE SEQUENCE [LARGE SCALE GENOMIC DNA]</scope>
</reference>
<dbReference type="Gene3D" id="3.30.2410.10">
    <property type="entry name" value="Hect, E3 ligase catalytic domain"/>
    <property type="match status" value="1"/>
</dbReference>
<feature type="repeat" description="RCC1" evidence="5">
    <location>
        <begin position="191"/>
        <end position="242"/>
    </location>
</feature>
<evidence type="ECO:0000256" key="3">
    <source>
        <dbReference type="ARBA" id="ARBA00022786"/>
    </source>
</evidence>
<accession>A0AAW0NAL8</accession>
<dbReference type="SUPFAM" id="SSF50985">
    <property type="entry name" value="RCC1/BLIP-II"/>
    <property type="match status" value="1"/>
</dbReference>
<proteinExistence type="predicted"/>
<name>A0AAW0NAL8_9GOBI</name>
<dbReference type="PROSITE" id="PS50237">
    <property type="entry name" value="HECT"/>
    <property type="match status" value="1"/>
</dbReference>
<dbReference type="Gene3D" id="3.90.1750.10">
    <property type="entry name" value="Hect, E3 ligase catalytic domains"/>
    <property type="match status" value="1"/>
</dbReference>
<comment type="caution">
    <text evidence="7">The sequence shown here is derived from an EMBL/GenBank/DDBJ whole genome shotgun (WGS) entry which is preliminary data.</text>
</comment>
<dbReference type="FunFam" id="3.30.2410.10:FF:000003">
    <property type="entry name" value="probable E3 ubiquitin-protein ligase HERC4 isoform X1"/>
    <property type="match status" value="1"/>
</dbReference>
<organism evidence="7 8">
    <name type="scientific">Mugilogobius chulae</name>
    <name type="common">yellowstripe goby</name>
    <dbReference type="NCBI Taxonomy" id="88201"/>
    <lineage>
        <taxon>Eukaryota</taxon>
        <taxon>Metazoa</taxon>
        <taxon>Chordata</taxon>
        <taxon>Craniata</taxon>
        <taxon>Vertebrata</taxon>
        <taxon>Euteleostomi</taxon>
        <taxon>Actinopterygii</taxon>
        <taxon>Neopterygii</taxon>
        <taxon>Teleostei</taxon>
        <taxon>Neoteleostei</taxon>
        <taxon>Acanthomorphata</taxon>
        <taxon>Gobiaria</taxon>
        <taxon>Gobiiformes</taxon>
        <taxon>Gobioidei</taxon>
        <taxon>Gobiidae</taxon>
        <taxon>Gobionellinae</taxon>
        <taxon>Mugilogobius</taxon>
    </lineage>
</organism>
<dbReference type="InterPro" id="IPR051709">
    <property type="entry name" value="Ub-ligase/GTPase-reg"/>
</dbReference>
<protein>
    <recommendedName>
        <fullName evidence="6">HECT domain-containing protein</fullName>
    </recommendedName>
</protein>
<dbReference type="PANTHER" id="PTHR45622">
    <property type="entry name" value="UBIQUITIN-PROTEIN LIGASE E3A-RELATED"/>
    <property type="match status" value="1"/>
</dbReference>
<evidence type="ECO:0000256" key="5">
    <source>
        <dbReference type="PROSITE-ProRule" id="PRU00235"/>
    </source>
</evidence>
<evidence type="ECO:0000259" key="6">
    <source>
        <dbReference type="PROSITE" id="PS50237"/>
    </source>
</evidence>
<dbReference type="EMBL" id="JBBPFD010000017">
    <property type="protein sequence ID" value="KAK7891978.1"/>
    <property type="molecule type" value="Genomic_DNA"/>
</dbReference>
<dbReference type="GO" id="GO:0005737">
    <property type="term" value="C:cytoplasm"/>
    <property type="evidence" value="ECO:0007669"/>
    <property type="project" value="TreeGrafter"/>
</dbReference>
<dbReference type="PROSITE" id="PS00626">
    <property type="entry name" value="RCC1_2"/>
    <property type="match status" value="4"/>
</dbReference>
<feature type="repeat" description="RCC1" evidence="5">
    <location>
        <begin position="295"/>
        <end position="350"/>
    </location>
</feature>
<dbReference type="InterPro" id="IPR058923">
    <property type="entry name" value="RCC1-like_dom"/>
</dbReference>
<dbReference type="PROSITE" id="PS50012">
    <property type="entry name" value="RCC1_3"/>
    <property type="match status" value="4"/>
</dbReference>
<dbReference type="Pfam" id="PF00632">
    <property type="entry name" value="HECT"/>
    <property type="match status" value="1"/>
</dbReference>
<dbReference type="GO" id="GO:0061630">
    <property type="term" value="F:ubiquitin protein ligase activity"/>
    <property type="evidence" value="ECO:0007669"/>
    <property type="project" value="TreeGrafter"/>
</dbReference>
<keyword evidence="3 4" id="KW-0833">Ubl conjugation pathway</keyword>
<evidence type="ECO:0000313" key="7">
    <source>
        <dbReference type="EMBL" id="KAK7891978.1"/>
    </source>
</evidence>
<dbReference type="Gene3D" id="3.30.2160.10">
    <property type="entry name" value="Hect, E3 ligase catalytic domain"/>
    <property type="match status" value="1"/>
</dbReference>
<feature type="repeat" description="RCC1" evidence="5">
    <location>
        <begin position="138"/>
        <end position="190"/>
    </location>
</feature>
<dbReference type="Pfam" id="PF25390">
    <property type="entry name" value="WD40_RLD"/>
    <property type="match status" value="1"/>
</dbReference>
<evidence type="ECO:0000256" key="2">
    <source>
        <dbReference type="ARBA" id="ARBA00022737"/>
    </source>
</evidence>
<evidence type="ECO:0000313" key="8">
    <source>
        <dbReference type="Proteomes" id="UP001460270"/>
    </source>
</evidence>
<dbReference type="PANTHER" id="PTHR45622:SF73">
    <property type="entry name" value="E3 UBIQUITIN-PROTEIN LIGASE HERC4-LIKE ISOFORM X1-RELATED"/>
    <property type="match status" value="1"/>
</dbReference>
<keyword evidence="8" id="KW-1185">Reference proteome</keyword>
<dbReference type="SMART" id="SM00119">
    <property type="entry name" value="HECTc"/>
    <property type="match status" value="1"/>
</dbReference>
<dbReference type="InterPro" id="IPR000569">
    <property type="entry name" value="HECT_dom"/>
</dbReference>